<protein>
    <recommendedName>
        <fullName evidence="5 6">Formimidoylglutamase</fullName>
        <ecNumber evidence="5 6">3.5.3.8</ecNumber>
    </recommendedName>
    <alternativeName>
        <fullName evidence="5">Formiminoglutamase</fullName>
    </alternativeName>
    <alternativeName>
        <fullName evidence="5">Formiminoglutamate hydrolase</fullName>
    </alternativeName>
</protein>
<evidence type="ECO:0000256" key="2">
    <source>
        <dbReference type="ARBA" id="ARBA00022801"/>
    </source>
</evidence>
<evidence type="ECO:0000256" key="3">
    <source>
        <dbReference type="ARBA" id="ARBA00022808"/>
    </source>
</evidence>
<dbReference type="Pfam" id="PF00491">
    <property type="entry name" value="Arginase"/>
    <property type="match status" value="1"/>
</dbReference>
<dbReference type="SUPFAM" id="SSF52768">
    <property type="entry name" value="Arginase/deacetylase"/>
    <property type="match status" value="1"/>
</dbReference>
<dbReference type="NCBIfam" id="TIGR01227">
    <property type="entry name" value="hutG"/>
    <property type="match status" value="1"/>
</dbReference>
<evidence type="ECO:0000256" key="5">
    <source>
        <dbReference type="HAMAP-Rule" id="MF_00737"/>
    </source>
</evidence>
<feature type="binding site" evidence="5">
    <location>
        <position position="128"/>
    </location>
    <ligand>
        <name>Mn(2+)</name>
        <dbReference type="ChEBI" id="CHEBI:29035"/>
        <label>1</label>
    </ligand>
</feature>
<dbReference type="PROSITE" id="PS51409">
    <property type="entry name" value="ARGINASE_2"/>
    <property type="match status" value="1"/>
</dbReference>
<dbReference type="HAMAP" id="MF_00737">
    <property type="entry name" value="Formimidoylglutam"/>
    <property type="match status" value="1"/>
</dbReference>
<comment type="function">
    <text evidence="5">Catalyzes the conversion of N-formimidoyl-L-glutamate to L-glutamate and formamide.</text>
</comment>
<evidence type="ECO:0000313" key="8">
    <source>
        <dbReference type="EMBL" id="UOB19988.1"/>
    </source>
</evidence>
<proteinExistence type="inferred from homology"/>
<feature type="binding site" evidence="5">
    <location>
        <position position="237"/>
    </location>
    <ligand>
        <name>Mn(2+)</name>
        <dbReference type="ChEBI" id="CHEBI:29035"/>
        <label>2</label>
    </ligand>
</feature>
<feature type="binding site" evidence="5">
    <location>
        <position position="155"/>
    </location>
    <ligand>
        <name>Mn(2+)</name>
        <dbReference type="ChEBI" id="CHEBI:29035"/>
        <label>2</label>
    </ligand>
</feature>
<keyword evidence="2 5" id="KW-0378">Hydrolase</keyword>
<comment type="similarity">
    <text evidence="5 7">Belongs to the arginase family.</text>
</comment>
<accession>A0ABY3ZY98</accession>
<dbReference type="InterPro" id="IPR005923">
    <property type="entry name" value="HutG"/>
</dbReference>
<dbReference type="CDD" id="cd09988">
    <property type="entry name" value="Formimidoylglutamase"/>
    <property type="match status" value="1"/>
</dbReference>
<dbReference type="EC" id="3.5.3.8" evidence="5 6"/>
<feature type="binding site" evidence="5">
    <location>
        <position position="153"/>
    </location>
    <ligand>
        <name>Mn(2+)</name>
        <dbReference type="ChEBI" id="CHEBI:29035"/>
        <label>2</label>
    </ligand>
</feature>
<evidence type="ECO:0000256" key="1">
    <source>
        <dbReference type="ARBA" id="ARBA00022723"/>
    </source>
</evidence>
<dbReference type="Gene3D" id="3.40.800.10">
    <property type="entry name" value="Ureohydrolase domain"/>
    <property type="match status" value="1"/>
</dbReference>
<dbReference type="PANTHER" id="PTHR11358:SF35">
    <property type="entry name" value="FORMIMIDOYLGLUTAMASE"/>
    <property type="match status" value="1"/>
</dbReference>
<keyword evidence="4 5" id="KW-0464">Manganese</keyword>
<dbReference type="InterPro" id="IPR006035">
    <property type="entry name" value="Ureohydrolase"/>
</dbReference>
<dbReference type="Proteomes" id="UP000830343">
    <property type="component" value="Chromosome"/>
</dbReference>
<dbReference type="RefSeq" id="WP_243365335.1">
    <property type="nucleotide sequence ID" value="NZ_CP094348.1"/>
</dbReference>
<comment type="cofactor">
    <cofactor evidence="5">
        <name>Mn(2+)</name>
        <dbReference type="ChEBI" id="CHEBI:29035"/>
    </cofactor>
    <text evidence="5">Binds 2 manganese ions per subunit.</text>
</comment>
<dbReference type="PANTHER" id="PTHR11358">
    <property type="entry name" value="ARGINASE/AGMATINASE"/>
    <property type="match status" value="1"/>
</dbReference>
<name>A0ABY3ZY98_9STAP</name>
<gene>
    <name evidence="5 8" type="primary">hutG</name>
    <name evidence="8" type="ORF">MRZ06_08060</name>
</gene>
<feature type="binding site" evidence="5">
    <location>
        <position position="157"/>
    </location>
    <ligand>
        <name>Mn(2+)</name>
        <dbReference type="ChEBI" id="CHEBI:29035"/>
        <label>1</label>
    </ligand>
</feature>
<evidence type="ECO:0000313" key="9">
    <source>
        <dbReference type="Proteomes" id="UP000830343"/>
    </source>
</evidence>
<evidence type="ECO:0000256" key="6">
    <source>
        <dbReference type="NCBIfam" id="TIGR01227"/>
    </source>
</evidence>
<comment type="catalytic activity">
    <reaction evidence="5">
        <text>N-formimidoyl-L-glutamate + H2O = formamide + L-glutamate</text>
        <dbReference type="Rhea" id="RHEA:22492"/>
        <dbReference type="ChEBI" id="CHEBI:15377"/>
        <dbReference type="ChEBI" id="CHEBI:16397"/>
        <dbReference type="ChEBI" id="CHEBI:29985"/>
        <dbReference type="ChEBI" id="CHEBI:58928"/>
        <dbReference type="EC" id="3.5.3.8"/>
    </reaction>
</comment>
<reference evidence="8" key="1">
    <citation type="submission" date="2022-03" db="EMBL/GenBank/DDBJ databases">
        <authorList>
            <person name="Vrbovska V."/>
            <person name="Kovarovic V."/>
            <person name="Botka T."/>
            <person name="Pantucek R."/>
        </authorList>
    </citation>
    <scope>NUCLEOTIDE SEQUENCE</scope>
    <source>
        <strain evidence="8">CCM 2609</strain>
    </source>
</reference>
<feature type="binding site" evidence="5">
    <location>
        <position position="237"/>
    </location>
    <ligand>
        <name>Mn(2+)</name>
        <dbReference type="ChEBI" id="CHEBI:29035"/>
        <label>1</label>
    </ligand>
</feature>
<organism evidence="8 9">
    <name type="scientific">Macrococcus armenti</name>
    <dbReference type="NCBI Taxonomy" id="2875764"/>
    <lineage>
        <taxon>Bacteria</taxon>
        <taxon>Bacillati</taxon>
        <taxon>Bacillota</taxon>
        <taxon>Bacilli</taxon>
        <taxon>Bacillales</taxon>
        <taxon>Staphylococcaceae</taxon>
        <taxon>Macrococcus</taxon>
    </lineage>
</organism>
<evidence type="ECO:0000256" key="4">
    <source>
        <dbReference type="ARBA" id="ARBA00023211"/>
    </source>
</evidence>
<feature type="binding site" evidence="5">
    <location>
        <position position="239"/>
    </location>
    <ligand>
        <name>Mn(2+)</name>
        <dbReference type="ChEBI" id="CHEBI:29035"/>
        <label>2</label>
    </ligand>
</feature>
<keyword evidence="3 5" id="KW-0369">Histidine metabolism</keyword>
<reference evidence="8" key="2">
    <citation type="submission" date="2022-04" db="EMBL/GenBank/DDBJ databases">
        <title>Antimicrobial genetic elements in methicillin-resistant Macrococcus armenti.</title>
        <authorList>
            <person name="Keller J.E."/>
            <person name="Schwendener S."/>
            <person name="Pantucek R."/>
            <person name="Perreten V."/>
        </authorList>
    </citation>
    <scope>NUCLEOTIDE SEQUENCE</scope>
    <source>
        <strain evidence="8">CCM 2609</strain>
    </source>
</reference>
<dbReference type="InterPro" id="IPR023696">
    <property type="entry name" value="Ureohydrolase_dom_sf"/>
</dbReference>
<comment type="pathway">
    <text evidence="5">Amino-acid degradation; L-histidine degradation into L-glutamate; L-glutamate from N-formimidoyl-L-glutamate (hydrolase route): step 1/1.</text>
</comment>
<dbReference type="GO" id="GO:0050415">
    <property type="term" value="F:formimidoylglutamase activity"/>
    <property type="evidence" value="ECO:0007669"/>
    <property type="project" value="UniProtKB-EC"/>
</dbReference>
<feature type="binding site" evidence="5">
    <location>
        <position position="153"/>
    </location>
    <ligand>
        <name>Mn(2+)</name>
        <dbReference type="ChEBI" id="CHEBI:29035"/>
        <label>1</label>
    </ligand>
</feature>
<evidence type="ECO:0000256" key="7">
    <source>
        <dbReference type="PROSITE-ProRule" id="PRU00742"/>
    </source>
</evidence>
<keyword evidence="9" id="KW-1185">Reference proteome</keyword>
<dbReference type="EMBL" id="CP094348">
    <property type="protein sequence ID" value="UOB19988.1"/>
    <property type="molecule type" value="Genomic_DNA"/>
</dbReference>
<dbReference type="PIRSF" id="PIRSF036979">
    <property type="entry name" value="Arginase"/>
    <property type="match status" value="1"/>
</dbReference>
<keyword evidence="1 5" id="KW-0479">Metal-binding</keyword>
<sequence>MMYTVSDESLWHGRIDDKENRDHFRNFQAVDVIDAAGDLTERYDVGILGYAVDRGVHLNQGRVGAKRGPDAVRTKFGNLPLMKDISIADFGNVSTDEPYVEAVQKEYAELISKTNDYAKFHLLIGGGHDIAYAHFKGLKALYPDQTIGVINIDAHFDLRDAQYATSGTGFKQILDEDADAGYLVLGLQEAGNTQYLFNVAEQYDVKYVLAEDINYDTTYEIIQSFIEQYDVIMLTLCLDVLDSAFAPGVSAPCSFGLTPQQVERLIREVLSYGKTRHLSIAEMNPEYDIDGRTAKLVGHISFHAVHRNPNIL</sequence>